<evidence type="ECO:0000256" key="6">
    <source>
        <dbReference type="SAM" id="MobiDB-lite"/>
    </source>
</evidence>
<feature type="binding site" evidence="5">
    <location>
        <position position="185"/>
    </location>
    <ligand>
        <name>phosphoenolpyruvate</name>
        <dbReference type="ChEBI" id="CHEBI:58702"/>
    </ligand>
</feature>
<keyword evidence="4 5" id="KW-0342">GTP-binding</keyword>
<proteinExistence type="inferred from homology"/>
<dbReference type="SUPFAM" id="SSF53448">
    <property type="entry name" value="Nucleotide-diphospho-sugar transferases"/>
    <property type="match status" value="1"/>
</dbReference>
<comment type="catalytic activity">
    <reaction evidence="5">
        <text>phosphoenolpyruvate + GTP + H(+) = enolpyruvoyl-2-diphospho-5'-guanosine + diphosphate</text>
        <dbReference type="Rhea" id="RHEA:30519"/>
        <dbReference type="ChEBI" id="CHEBI:15378"/>
        <dbReference type="ChEBI" id="CHEBI:33019"/>
        <dbReference type="ChEBI" id="CHEBI:37565"/>
        <dbReference type="ChEBI" id="CHEBI:58702"/>
        <dbReference type="ChEBI" id="CHEBI:143701"/>
        <dbReference type="EC" id="2.7.7.105"/>
    </reaction>
</comment>
<dbReference type="Gene3D" id="3.90.550.10">
    <property type="entry name" value="Spore Coat Polysaccharide Biosynthesis Protein SpsA, Chain A"/>
    <property type="match status" value="1"/>
</dbReference>
<evidence type="ECO:0000256" key="5">
    <source>
        <dbReference type="HAMAP-Rule" id="MF_02114"/>
    </source>
</evidence>
<dbReference type="Proteomes" id="UP000297643">
    <property type="component" value="Unassembled WGS sequence"/>
</dbReference>
<evidence type="ECO:0000313" key="7">
    <source>
        <dbReference type="EMBL" id="TFC01890.1"/>
    </source>
</evidence>
<keyword evidence="2 5" id="KW-0548">Nucleotidyltransferase</keyword>
<dbReference type="InterPro" id="IPR029044">
    <property type="entry name" value="Nucleotide-diphossugar_trans"/>
</dbReference>
<evidence type="ECO:0000256" key="3">
    <source>
        <dbReference type="ARBA" id="ARBA00022741"/>
    </source>
</evidence>
<dbReference type="RefSeq" id="WP_134510002.1">
    <property type="nucleotide sequence ID" value="NZ_SOFM01000039.1"/>
</dbReference>
<comment type="function">
    <text evidence="5">Guanylyltransferase that catalyzes the activation of phosphoenolpyruvate (PEP) as enolpyruvoyl-2-diphospho-5'-guanosine, via the condensation of PEP with GTP. It is involved in the biosynthesis of coenzyme F420, a hydride carrier cofactor.</text>
</comment>
<evidence type="ECO:0000313" key="8">
    <source>
        <dbReference type="Proteomes" id="UP000297643"/>
    </source>
</evidence>
<feature type="region of interest" description="Disordered" evidence="6">
    <location>
        <begin position="89"/>
        <end position="109"/>
    </location>
</feature>
<dbReference type="EC" id="2.7.7.105" evidence="5"/>
<reference evidence="7 8" key="1">
    <citation type="submission" date="2019-03" db="EMBL/GenBank/DDBJ databases">
        <title>Genomics of glacier-inhabiting Cryobacterium strains.</title>
        <authorList>
            <person name="Liu Q."/>
            <person name="Xin Y.-H."/>
        </authorList>
    </citation>
    <scope>NUCLEOTIDE SEQUENCE [LARGE SCALE GENOMIC DNA]</scope>
    <source>
        <strain evidence="7 8">RHLT2-21</strain>
    </source>
</reference>
<dbReference type="GO" id="GO:0005525">
    <property type="term" value="F:GTP binding"/>
    <property type="evidence" value="ECO:0007669"/>
    <property type="project" value="UniProtKB-KW"/>
</dbReference>
<keyword evidence="8" id="KW-1185">Reference proteome</keyword>
<feature type="binding site" evidence="5">
    <location>
        <position position="169"/>
    </location>
    <ligand>
        <name>phosphoenolpyruvate</name>
        <dbReference type="ChEBI" id="CHEBI:58702"/>
    </ligand>
</feature>
<dbReference type="UniPathway" id="UPA00071"/>
<evidence type="ECO:0000256" key="4">
    <source>
        <dbReference type="ARBA" id="ARBA00023134"/>
    </source>
</evidence>
<gene>
    <name evidence="7" type="primary">cofC</name>
    <name evidence="5" type="synonym">fbiD</name>
    <name evidence="7" type="ORF">E3O32_12525</name>
</gene>
<evidence type="ECO:0000256" key="1">
    <source>
        <dbReference type="ARBA" id="ARBA00022679"/>
    </source>
</evidence>
<comment type="pathway">
    <text evidence="5">Cofactor biosynthesis; coenzyme F420 biosynthesis.</text>
</comment>
<keyword evidence="3 5" id="KW-0547">Nucleotide-binding</keyword>
<sequence>MKSGQSGQSGQWVAVVPVKGNPGAKSRLGDRPDRPRLADAFALDTVAAVLAAPRVGRVLVVTADDALAARLAALGAEIVLEAAVPEAAVPATEPAAGEGSGESARPPADPMNAAIRQGLTAARTRFPRANLLVLTGDLPALTPADVEQALALAAGHERSMVPDAAGTGTTTLLALAGVPVEPRFGPGSRAAHEAAGHVPLEIPPAAGIRSDVDTAADLLVAERLGLGAHTRPLVAADPASIWR</sequence>
<feature type="binding site" evidence="5">
    <location>
        <position position="188"/>
    </location>
    <ligand>
        <name>phosphoenolpyruvate</name>
        <dbReference type="ChEBI" id="CHEBI:58702"/>
    </ligand>
</feature>
<dbReference type="HAMAP" id="MF_02114">
    <property type="entry name" value="CofC"/>
    <property type="match status" value="1"/>
</dbReference>
<comment type="similarity">
    <text evidence="5">Belongs to the CofC family.</text>
</comment>
<dbReference type="GO" id="GO:0043814">
    <property type="term" value="F:phospholactate guanylyltransferase activity"/>
    <property type="evidence" value="ECO:0007669"/>
    <property type="project" value="InterPro"/>
</dbReference>
<dbReference type="EMBL" id="SOFM01000039">
    <property type="protein sequence ID" value="TFC01890.1"/>
    <property type="molecule type" value="Genomic_DNA"/>
</dbReference>
<keyword evidence="1 5" id="KW-0808">Transferase</keyword>
<protein>
    <recommendedName>
        <fullName evidence="5">Phosphoenolpyruvate guanylyltransferase</fullName>
        <shortName evidence="5">PEP guanylyltransferase</shortName>
        <ecNumber evidence="5">2.7.7.105</ecNumber>
    </recommendedName>
</protein>
<dbReference type="AlphaFoldDB" id="A0A4R8W4J5"/>
<dbReference type="PANTHER" id="PTHR40392:SF1">
    <property type="entry name" value="2-PHOSPHO-L-LACTATE GUANYLYLTRANSFERASE"/>
    <property type="match status" value="1"/>
</dbReference>
<organism evidence="7 8">
    <name type="scientific">Cryobacterium mannosilyticum</name>
    <dbReference type="NCBI Taxonomy" id="1259190"/>
    <lineage>
        <taxon>Bacteria</taxon>
        <taxon>Bacillati</taxon>
        <taxon>Actinomycetota</taxon>
        <taxon>Actinomycetes</taxon>
        <taxon>Micrococcales</taxon>
        <taxon>Microbacteriaceae</taxon>
        <taxon>Cryobacterium</taxon>
    </lineage>
</organism>
<comment type="caution">
    <text evidence="7">The sequence shown here is derived from an EMBL/GenBank/DDBJ whole genome shotgun (WGS) entry which is preliminary data.</text>
</comment>
<accession>A0A4R8W4J5</accession>
<evidence type="ECO:0000256" key="2">
    <source>
        <dbReference type="ARBA" id="ARBA00022695"/>
    </source>
</evidence>
<dbReference type="PANTHER" id="PTHR40392">
    <property type="entry name" value="2-PHOSPHO-L-LACTATE GUANYLYLTRANSFERASE"/>
    <property type="match status" value="1"/>
</dbReference>
<dbReference type="GO" id="GO:0052645">
    <property type="term" value="P:F420-0 metabolic process"/>
    <property type="evidence" value="ECO:0007669"/>
    <property type="project" value="UniProtKB-UniRule"/>
</dbReference>
<name>A0A4R8W4J5_9MICO</name>
<dbReference type="InterPro" id="IPR002835">
    <property type="entry name" value="CofC"/>
</dbReference>
<dbReference type="NCBIfam" id="TIGR03552">
    <property type="entry name" value="F420_cofC"/>
    <property type="match status" value="1"/>
</dbReference>